<dbReference type="Pfam" id="PF00657">
    <property type="entry name" value="Lipase_GDSL"/>
    <property type="match status" value="2"/>
</dbReference>
<evidence type="ECO:0000256" key="3">
    <source>
        <dbReference type="SAM" id="SignalP"/>
    </source>
</evidence>
<sequence>MNQKKFHYFSLKAIFLVVFTCALTSFTNVHLISSDSSEKTKIYLIGDSTVRNQSGSGGPGQWGWGTFLQDFFDSAKVEVHNHAMAGRSTRTFVKEGRWEKVMENLKPGDYVIMQFGHNEGSQPDTTRAGYRGVLRGMGDETKELTWPDGTKETVHTYGWYLMKFIEDAKSKGANPIVASMIPRNKFQEGSVERASMDFGLWAKEAARKGGAEFIDLNGIVADQYDKWGQEVVKGLFEKDHTHTNEAGARINAWSVIQGIKSLKNEKLLSLLPAKKPTLYLIGDSTVKNGQGDGAGGLWGWGDFITPFFDQEKIKVENHALGGTSSRTFQTYGLWQKVLDKIEPGDFVIMQFGHNDSSPLDDEARARGTIRSAGLEAQHIYNPITKQQETVYSYGQYLRNMILDTKAKGATAIVCSLVPRNSWKENKVNRAADGFGLWAKEAAENSDAIFIDLNAIIADAYDEKGEAYVREHYFNTTDHTHTIEAGAKFNAEAVVKGISSKPENPLAGFLK</sequence>
<dbReference type="PANTHER" id="PTHR43695:SF1">
    <property type="entry name" value="RHAMNOGALACTURONAN ACETYLESTERASE"/>
    <property type="match status" value="1"/>
</dbReference>
<proteinExistence type="inferred from homology"/>
<name>A0ABS9UMH3_9BACT</name>
<dbReference type="PANTHER" id="PTHR43695">
    <property type="entry name" value="PUTATIVE (AFU_ORTHOLOGUE AFUA_2G17250)-RELATED"/>
    <property type="match status" value="1"/>
</dbReference>
<feature type="signal peptide" evidence="3">
    <location>
        <begin position="1"/>
        <end position="22"/>
    </location>
</feature>
<gene>
    <name evidence="4" type="ORF">MM236_07435</name>
</gene>
<evidence type="ECO:0000256" key="1">
    <source>
        <dbReference type="ARBA" id="ARBA00008668"/>
    </source>
</evidence>
<dbReference type="InterPro" id="IPR001087">
    <property type="entry name" value="GDSL"/>
</dbReference>
<dbReference type="CDD" id="cd01821">
    <property type="entry name" value="Rhamnogalacturan_acetylesterase_like"/>
    <property type="match status" value="2"/>
</dbReference>
<feature type="chain" id="PRO_5045758888" evidence="3">
    <location>
        <begin position="23"/>
        <end position="510"/>
    </location>
</feature>
<comment type="caution">
    <text evidence="4">The sequence shown here is derived from an EMBL/GenBank/DDBJ whole genome shotgun (WGS) entry which is preliminary data.</text>
</comment>
<keyword evidence="2" id="KW-0378">Hydrolase</keyword>
<organism evidence="4 5">
    <name type="scientific">Belliella calami</name>
    <dbReference type="NCBI Taxonomy" id="2923436"/>
    <lineage>
        <taxon>Bacteria</taxon>
        <taxon>Pseudomonadati</taxon>
        <taxon>Bacteroidota</taxon>
        <taxon>Cytophagia</taxon>
        <taxon>Cytophagales</taxon>
        <taxon>Cyclobacteriaceae</taxon>
        <taxon>Belliella</taxon>
    </lineage>
</organism>
<evidence type="ECO:0000256" key="2">
    <source>
        <dbReference type="ARBA" id="ARBA00022801"/>
    </source>
</evidence>
<keyword evidence="3" id="KW-0732">Signal</keyword>
<dbReference type="InterPro" id="IPR036514">
    <property type="entry name" value="SGNH_hydro_sf"/>
</dbReference>
<dbReference type="SUPFAM" id="SSF52266">
    <property type="entry name" value="SGNH hydrolase"/>
    <property type="match status" value="2"/>
</dbReference>
<evidence type="ECO:0000313" key="5">
    <source>
        <dbReference type="Proteomes" id="UP001165488"/>
    </source>
</evidence>
<keyword evidence="5" id="KW-1185">Reference proteome</keyword>
<dbReference type="EMBL" id="JAKZGS010000004">
    <property type="protein sequence ID" value="MCH7397814.1"/>
    <property type="molecule type" value="Genomic_DNA"/>
</dbReference>
<dbReference type="Gene3D" id="3.40.50.1110">
    <property type="entry name" value="SGNH hydrolase"/>
    <property type="match status" value="2"/>
</dbReference>
<protein>
    <submittedName>
        <fullName evidence="4">Rhamnogalacturonan acetylesterase</fullName>
    </submittedName>
</protein>
<accession>A0ABS9UMH3</accession>
<comment type="similarity">
    <text evidence="1">Belongs to the 'GDSL' lipolytic enzyme family.</text>
</comment>
<dbReference type="RefSeq" id="WP_241274325.1">
    <property type="nucleotide sequence ID" value="NZ_JAKZGS010000004.1"/>
</dbReference>
<evidence type="ECO:0000313" key="4">
    <source>
        <dbReference type="EMBL" id="MCH7397814.1"/>
    </source>
</evidence>
<reference evidence="4" key="1">
    <citation type="submission" date="2022-03" db="EMBL/GenBank/DDBJ databases">
        <title>De novo assembled genomes of Belliella spp. (Cyclobacteriaceae) strains.</title>
        <authorList>
            <person name="Szabo A."/>
            <person name="Korponai K."/>
            <person name="Felfoldi T."/>
        </authorList>
    </citation>
    <scope>NUCLEOTIDE SEQUENCE</scope>
    <source>
        <strain evidence="4">DSM 107340</strain>
    </source>
</reference>
<dbReference type="InterPro" id="IPR037459">
    <property type="entry name" value="RhgT-like"/>
</dbReference>
<dbReference type="Proteomes" id="UP001165488">
    <property type="component" value="Unassembled WGS sequence"/>
</dbReference>